<comment type="cofactor">
    <cofactor evidence="2">
        <name>Mn(2+)</name>
        <dbReference type="ChEBI" id="CHEBI:29035"/>
    </cofactor>
</comment>
<dbReference type="Pfam" id="PF00180">
    <property type="entry name" value="Iso_dh"/>
    <property type="match status" value="1"/>
</dbReference>
<keyword evidence="14" id="KW-0464">Manganese</keyword>
<dbReference type="Gene3D" id="3.40.718.10">
    <property type="entry name" value="Isopropylmalate Dehydrogenase"/>
    <property type="match status" value="1"/>
</dbReference>
<evidence type="ECO:0000256" key="2">
    <source>
        <dbReference type="ARBA" id="ARBA00001936"/>
    </source>
</evidence>
<evidence type="ECO:0000256" key="12">
    <source>
        <dbReference type="ARBA" id="ARBA00023002"/>
    </source>
</evidence>
<comment type="subunit">
    <text evidence="5 18">Homodimer.</text>
</comment>
<evidence type="ECO:0000313" key="21">
    <source>
        <dbReference type="Proteomes" id="UP000178315"/>
    </source>
</evidence>
<protein>
    <recommendedName>
        <fullName evidence="7 16">3-isopropylmalate dehydrogenase</fullName>
        <ecNumber evidence="6 16">1.1.1.85</ecNumber>
    </recommendedName>
</protein>
<evidence type="ECO:0000256" key="8">
    <source>
        <dbReference type="ARBA" id="ARBA00022430"/>
    </source>
</evidence>
<dbReference type="NCBIfam" id="TIGR00169">
    <property type="entry name" value="leuB"/>
    <property type="match status" value="1"/>
</dbReference>
<dbReference type="InterPro" id="IPR004429">
    <property type="entry name" value="Isopropylmalate_DH"/>
</dbReference>
<evidence type="ECO:0000256" key="17">
    <source>
        <dbReference type="RuleBase" id="RU004443"/>
    </source>
</evidence>
<reference evidence="20 21" key="1">
    <citation type="journal article" date="2016" name="Nat. Commun.">
        <title>Thousands of microbial genomes shed light on interconnected biogeochemical processes in an aquifer system.</title>
        <authorList>
            <person name="Anantharaman K."/>
            <person name="Brown C.T."/>
            <person name="Hug L.A."/>
            <person name="Sharon I."/>
            <person name="Castelle C.J."/>
            <person name="Probst A.J."/>
            <person name="Thomas B.C."/>
            <person name="Singh A."/>
            <person name="Wilkins M.J."/>
            <person name="Karaoz U."/>
            <person name="Brodie E.L."/>
            <person name="Williams K.H."/>
            <person name="Hubbard S.S."/>
            <person name="Banfield J.F."/>
        </authorList>
    </citation>
    <scope>NUCLEOTIDE SEQUENCE [LARGE SCALE GENOMIC DNA]</scope>
</reference>
<dbReference type="GO" id="GO:0000287">
    <property type="term" value="F:magnesium ion binding"/>
    <property type="evidence" value="ECO:0007669"/>
    <property type="project" value="InterPro"/>
</dbReference>
<dbReference type="InterPro" id="IPR019818">
    <property type="entry name" value="IsoCit/isopropylmalate_DH_CS"/>
</dbReference>
<evidence type="ECO:0000256" key="10">
    <source>
        <dbReference type="ARBA" id="ARBA00022723"/>
    </source>
</evidence>
<evidence type="ECO:0000313" key="20">
    <source>
        <dbReference type="EMBL" id="OGY72593.1"/>
    </source>
</evidence>
<evidence type="ECO:0000256" key="4">
    <source>
        <dbReference type="ARBA" id="ARBA00008319"/>
    </source>
</evidence>
<evidence type="ECO:0000256" key="1">
    <source>
        <dbReference type="ARBA" id="ARBA00000624"/>
    </source>
</evidence>
<gene>
    <name evidence="20" type="ORF">A3H61_01130</name>
</gene>
<dbReference type="UniPathway" id="UPA00048">
    <property type="reaction ID" value="UER00072"/>
</dbReference>
<dbReference type="AlphaFoldDB" id="A0A1G2A6R9"/>
<keyword evidence="12 17" id="KW-0560">Oxidoreductase</keyword>
<keyword evidence="13 18" id="KW-0520">NAD</keyword>
<dbReference type="PANTHER" id="PTHR42979">
    <property type="entry name" value="3-ISOPROPYLMALATE DEHYDROGENASE"/>
    <property type="match status" value="1"/>
</dbReference>
<evidence type="ECO:0000256" key="9">
    <source>
        <dbReference type="ARBA" id="ARBA00022605"/>
    </source>
</evidence>
<evidence type="ECO:0000256" key="13">
    <source>
        <dbReference type="ARBA" id="ARBA00023027"/>
    </source>
</evidence>
<dbReference type="EC" id="1.1.1.85" evidence="6 16"/>
<dbReference type="Proteomes" id="UP000178315">
    <property type="component" value="Unassembled WGS sequence"/>
</dbReference>
<evidence type="ECO:0000256" key="11">
    <source>
        <dbReference type="ARBA" id="ARBA00022842"/>
    </source>
</evidence>
<evidence type="ECO:0000256" key="18">
    <source>
        <dbReference type="RuleBase" id="RU004445"/>
    </source>
</evidence>
<dbReference type="InterPro" id="IPR024084">
    <property type="entry name" value="IsoPropMal-DH-like_dom"/>
</dbReference>
<evidence type="ECO:0000256" key="7">
    <source>
        <dbReference type="ARBA" id="ARBA00019276"/>
    </source>
</evidence>
<feature type="domain" description="Isopropylmalate dehydrogenase-like" evidence="19">
    <location>
        <begin position="8"/>
        <end position="339"/>
    </location>
</feature>
<keyword evidence="15 18" id="KW-0100">Branched-chain amino acid biosynthesis</keyword>
<keyword evidence="8 18" id="KW-0432">Leucine biosynthesis</keyword>
<keyword evidence="9" id="KW-0028">Amino-acid biosynthesis</keyword>
<keyword evidence="11" id="KW-0460">Magnesium</keyword>
<comment type="caution">
    <text evidence="20">The sequence shown here is derived from an EMBL/GenBank/DDBJ whole genome shotgun (WGS) entry which is preliminary data.</text>
</comment>
<keyword evidence="10 18" id="KW-0479">Metal-binding</keyword>
<dbReference type="GO" id="GO:0051287">
    <property type="term" value="F:NAD binding"/>
    <property type="evidence" value="ECO:0007669"/>
    <property type="project" value="InterPro"/>
</dbReference>
<organism evidence="20 21">
    <name type="scientific">Candidatus Jacksonbacteria bacterium RIFCSPLOWO2_02_FULL_44_20</name>
    <dbReference type="NCBI Taxonomy" id="1798460"/>
    <lineage>
        <taxon>Bacteria</taxon>
        <taxon>Candidatus Jacksoniibacteriota</taxon>
    </lineage>
</organism>
<evidence type="ECO:0000259" key="19">
    <source>
        <dbReference type="SMART" id="SM01329"/>
    </source>
</evidence>
<accession>A0A1G2A6R9</accession>
<dbReference type="FunFam" id="3.40.718.10:FF:000006">
    <property type="entry name" value="3-isopropylmalate dehydrogenase"/>
    <property type="match status" value="1"/>
</dbReference>
<comment type="cofactor">
    <cofactor evidence="18">
        <name>Mg(2+)</name>
        <dbReference type="ChEBI" id="CHEBI:18420"/>
    </cofactor>
    <cofactor evidence="18">
        <name>Mn(2+)</name>
        <dbReference type="ChEBI" id="CHEBI:29035"/>
    </cofactor>
    <text evidence="18">Binds 1 Mg(2+) or Mn(2+) ion per subunit.</text>
</comment>
<dbReference type="PANTHER" id="PTHR42979:SF1">
    <property type="entry name" value="3-ISOPROPYLMALATE DEHYDROGENASE"/>
    <property type="match status" value="1"/>
</dbReference>
<dbReference type="GO" id="GO:0003862">
    <property type="term" value="F:3-isopropylmalate dehydrogenase activity"/>
    <property type="evidence" value="ECO:0007669"/>
    <property type="project" value="UniProtKB-UniRule"/>
</dbReference>
<proteinExistence type="inferred from homology"/>
<sequence>MNTNKIYTIAVIPGDGIGKEVMPEALKTLRAVSDKFGYNFAYNELLVGKDAYEKHGEYLPQSVIAECKSSDAILLGATGVSVETGRELILTIREEFKFFSNLRPVVSLMKGDQQFDFLIVRELAGGIYFGKREEADYRGLSENVFAKDGCAYSVSEITRIARVAFSLAQKRRKHVTSVDKANVLATSRLWRKVVDDVAKEFQDVSHAHMFIDNAAMQIIKNPAQFDVLLTDNLFGDILSDEAAGIVGSLGLMPSSSMNEFGFALYEPVHGSAPDIAGKGVANPIGMILSSVMMLRHSFNLEAGASLIEESARSVIMDGYGTLDMMPAKIVGTEEIGDMIAQKIFNIS</sequence>
<comment type="pathway">
    <text evidence="3 18">Amino-acid biosynthesis; L-leucine biosynthesis; L-leucine from 3-methyl-2-oxobutanoate: step 3/4.</text>
</comment>
<evidence type="ECO:0000256" key="6">
    <source>
        <dbReference type="ARBA" id="ARBA00013101"/>
    </source>
</evidence>
<dbReference type="GO" id="GO:0009098">
    <property type="term" value="P:L-leucine biosynthetic process"/>
    <property type="evidence" value="ECO:0007669"/>
    <property type="project" value="UniProtKB-UniRule"/>
</dbReference>
<name>A0A1G2A6R9_9BACT</name>
<dbReference type="SMART" id="SM01329">
    <property type="entry name" value="Iso_dh"/>
    <property type="match status" value="1"/>
</dbReference>
<dbReference type="PROSITE" id="PS00470">
    <property type="entry name" value="IDH_IMDH"/>
    <property type="match status" value="1"/>
</dbReference>
<dbReference type="SUPFAM" id="SSF53659">
    <property type="entry name" value="Isocitrate/Isopropylmalate dehydrogenase-like"/>
    <property type="match status" value="1"/>
</dbReference>
<dbReference type="EMBL" id="MHJU01000028">
    <property type="protein sequence ID" value="OGY72593.1"/>
    <property type="molecule type" value="Genomic_DNA"/>
</dbReference>
<evidence type="ECO:0000256" key="14">
    <source>
        <dbReference type="ARBA" id="ARBA00023211"/>
    </source>
</evidence>
<dbReference type="GO" id="GO:0005829">
    <property type="term" value="C:cytosol"/>
    <property type="evidence" value="ECO:0007669"/>
    <property type="project" value="TreeGrafter"/>
</dbReference>
<evidence type="ECO:0000256" key="15">
    <source>
        <dbReference type="ARBA" id="ARBA00023304"/>
    </source>
</evidence>
<comment type="catalytic activity">
    <reaction evidence="1 18">
        <text>(2R,3S)-3-isopropylmalate + NAD(+) = 4-methyl-2-oxopentanoate + CO2 + NADH</text>
        <dbReference type="Rhea" id="RHEA:32271"/>
        <dbReference type="ChEBI" id="CHEBI:16526"/>
        <dbReference type="ChEBI" id="CHEBI:17865"/>
        <dbReference type="ChEBI" id="CHEBI:35121"/>
        <dbReference type="ChEBI" id="CHEBI:57540"/>
        <dbReference type="ChEBI" id="CHEBI:57945"/>
        <dbReference type="EC" id="1.1.1.85"/>
    </reaction>
</comment>
<evidence type="ECO:0000256" key="16">
    <source>
        <dbReference type="NCBIfam" id="TIGR00169"/>
    </source>
</evidence>
<comment type="similarity">
    <text evidence="4">Belongs to the isocitrate and isopropylmalate dehydrogenases family. LeuB type 1 subfamily.</text>
</comment>
<comment type="function">
    <text evidence="18">Catalyzes the oxidation of 3-carboxy-2-hydroxy-4-methylpentanoate (3-isopropylmalate) to 3-carboxy-4-methyl-2-oxopentanoate. The product decarboxylates to 4-methyl-2 oxopentanoate.</text>
</comment>
<evidence type="ECO:0000256" key="5">
    <source>
        <dbReference type="ARBA" id="ARBA00011738"/>
    </source>
</evidence>
<evidence type="ECO:0000256" key="3">
    <source>
        <dbReference type="ARBA" id="ARBA00004762"/>
    </source>
</evidence>